<evidence type="ECO:0000313" key="2">
    <source>
        <dbReference type="EMBL" id="ABG09510.1"/>
    </source>
</evidence>
<dbReference type="EMBL" id="CP000384">
    <property type="protein sequence ID" value="ABG09510.1"/>
    <property type="molecule type" value="Genomic_DNA"/>
</dbReference>
<dbReference type="InterPro" id="IPR039708">
    <property type="entry name" value="MT1774/Rv1733c-like"/>
</dbReference>
<dbReference type="PANTHER" id="PTHR42305:SF1">
    <property type="entry name" value="MEMBRANE PROTEIN RV1733C-RELATED"/>
    <property type="match status" value="1"/>
</dbReference>
<accession>A0A5Q5BMG3</accession>
<keyword evidence="1" id="KW-1133">Transmembrane helix</keyword>
<keyword evidence="1" id="KW-0472">Membrane</keyword>
<feature type="transmembrane region" description="Helical" evidence="1">
    <location>
        <begin position="166"/>
        <end position="188"/>
    </location>
</feature>
<evidence type="ECO:0000256" key="1">
    <source>
        <dbReference type="SAM" id="Phobius"/>
    </source>
</evidence>
<organism evidence="2">
    <name type="scientific">Mycobacterium sp. (strain MCS)</name>
    <dbReference type="NCBI Taxonomy" id="164756"/>
    <lineage>
        <taxon>Bacteria</taxon>
        <taxon>Bacillati</taxon>
        <taxon>Actinomycetota</taxon>
        <taxon>Actinomycetes</taxon>
        <taxon>Mycobacteriales</taxon>
        <taxon>Mycobacteriaceae</taxon>
        <taxon>Mycobacterium</taxon>
    </lineage>
</organism>
<dbReference type="AlphaFoldDB" id="A0A5Q5BMG3"/>
<dbReference type="KEGG" id="mmc:Mmcs_3403"/>
<keyword evidence="1 2" id="KW-0812">Transmembrane</keyword>
<feature type="transmembrane region" description="Helical" evidence="1">
    <location>
        <begin position="52"/>
        <end position="76"/>
    </location>
</feature>
<dbReference type="PANTHER" id="PTHR42305">
    <property type="entry name" value="MEMBRANE PROTEIN RV1733C-RELATED"/>
    <property type="match status" value="1"/>
</dbReference>
<sequence>MKRHEPAPRHDTSRRRRDDAMEPFEIRVPRWPLLVRLFDRGPLVRPTDRFEALVVTLAIVVVLLAVPVAAAIGTAIHDSRSHFYNEQNATRQHVTAVVTDVPEYRSFTRTGMMTVPVEWWEGDTRHTETVQAHGSVDPGDAVDLWIDADGARVLAPAPASRAAVEAVAGAAAIWLSVAAGAAILSTLVQMTCDRIRSAAWQHDLDTLVDGGGHTTTHP</sequence>
<proteinExistence type="predicted"/>
<reference evidence="2" key="1">
    <citation type="submission" date="2006-06" db="EMBL/GenBank/DDBJ databases">
        <title>Complete sequence of chromosome of Mycobacterium sp. MCS.</title>
        <authorList>
            <consortium name="US DOE Joint Genome Institute"/>
            <person name="Copeland A."/>
            <person name="Lucas S."/>
            <person name="Lapidus A."/>
            <person name="Barry K."/>
            <person name="Detter J.C."/>
            <person name="Glavina del Rio T."/>
            <person name="Hammon N."/>
            <person name="Israni S."/>
            <person name="Dalin E."/>
            <person name="Tice H."/>
            <person name="Pitluck S."/>
            <person name="Martinez M."/>
            <person name="Schmutz J."/>
            <person name="Larimer F."/>
            <person name="Land M."/>
            <person name="Hauser L."/>
            <person name="Kyrpides N."/>
            <person name="Kim E."/>
            <person name="Miller C.D."/>
            <person name="Hughes J.E."/>
            <person name="Anderson A.J."/>
            <person name="Sims R.C."/>
            <person name="Richardson P."/>
        </authorList>
    </citation>
    <scope>NUCLEOTIDE SEQUENCE [LARGE SCALE GENOMIC DNA]</scope>
    <source>
        <strain evidence="2">MCS</strain>
    </source>
</reference>
<name>A0A5Q5BMG3_MYCSS</name>
<gene>
    <name evidence="2" type="ordered locus">Mmcs_3403</name>
</gene>
<protein>
    <submittedName>
        <fullName evidence="2">Putative conserved transmembrane protein</fullName>
    </submittedName>
</protein>